<evidence type="ECO:0000313" key="3">
    <source>
        <dbReference type="EMBL" id="CAI2368458.1"/>
    </source>
</evidence>
<dbReference type="InterPro" id="IPR033194">
    <property type="entry name" value="MFAP1"/>
</dbReference>
<gene>
    <name evidence="3" type="ORF">ECRASSUSDP1_LOCUS9751</name>
</gene>
<feature type="compositionally biased region" description="Basic and acidic residues" evidence="1">
    <location>
        <begin position="216"/>
        <end position="240"/>
    </location>
</feature>
<dbReference type="AlphaFoldDB" id="A0AAD1XE35"/>
<feature type="region of interest" description="Disordered" evidence="1">
    <location>
        <begin position="62"/>
        <end position="338"/>
    </location>
</feature>
<feature type="compositionally biased region" description="Basic and acidic residues" evidence="1">
    <location>
        <begin position="122"/>
        <end position="135"/>
    </location>
</feature>
<dbReference type="Proteomes" id="UP001295684">
    <property type="component" value="Unassembled WGS sequence"/>
</dbReference>
<dbReference type="EMBL" id="CAMPGE010009592">
    <property type="protein sequence ID" value="CAI2368458.1"/>
    <property type="molecule type" value="Genomic_DNA"/>
</dbReference>
<proteinExistence type="predicted"/>
<feature type="compositionally biased region" description="Basic and acidic residues" evidence="1">
    <location>
        <begin position="84"/>
        <end position="107"/>
    </location>
</feature>
<keyword evidence="4" id="KW-1185">Reference proteome</keyword>
<dbReference type="InterPro" id="IPR009730">
    <property type="entry name" value="MFAP1_C"/>
</dbReference>
<dbReference type="PANTHER" id="PTHR15327">
    <property type="entry name" value="MICROFIBRIL-ASSOCIATED PROTEIN"/>
    <property type="match status" value="1"/>
</dbReference>
<dbReference type="Pfam" id="PF06991">
    <property type="entry name" value="MFAP1"/>
    <property type="match status" value="1"/>
</dbReference>
<feature type="compositionally biased region" description="Basic and acidic residues" evidence="1">
    <location>
        <begin position="284"/>
        <end position="338"/>
    </location>
</feature>
<feature type="compositionally biased region" description="Polar residues" evidence="1">
    <location>
        <begin position="430"/>
        <end position="445"/>
    </location>
</feature>
<organism evidence="3 4">
    <name type="scientific">Euplotes crassus</name>
    <dbReference type="NCBI Taxonomy" id="5936"/>
    <lineage>
        <taxon>Eukaryota</taxon>
        <taxon>Sar</taxon>
        <taxon>Alveolata</taxon>
        <taxon>Ciliophora</taxon>
        <taxon>Intramacronucleata</taxon>
        <taxon>Spirotrichea</taxon>
        <taxon>Hypotrichia</taxon>
        <taxon>Euplotida</taxon>
        <taxon>Euplotidae</taxon>
        <taxon>Moneuplotes</taxon>
    </lineage>
</organism>
<feature type="region of interest" description="Disordered" evidence="1">
    <location>
        <begin position="1"/>
        <end position="44"/>
    </location>
</feature>
<reference evidence="3" key="1">
    <citation type="submission" date="2023-07" db="EMBL/GenBank/DDBJ databases">
        <authorList>
            <consortium name="AG Swart"/>
            <person name="Singh M."/>
            <person name="Singh A."/>
            <person name="Seah K."/>
            <person name="Emmerich C."/>
        </authorList>
    </citation>
    <scope>NUCLEOTIDE SEQUENCE</scope>
    <source>
        <strain evidence="3">DP1</strain>
    </source>
</reference>
<feature type="compositionally biased region" description="Basic and acidic residues" evidence="1">
    <location>
        <begin position="162"/>
        <end position="180"/>
    </location>
</feature>
<feature type="compositionally biased region" description="Basic and acidic residues" evidence="1">
    <location>
        <begin position="34"/>
        <end position="44"/>
    </location>
</feature>
<feature type="compositionally biased region" description="Acidic residues" evidence="1">
    <location>
        <begin position="181"/>
        <end position="204"/>
    </location>
</feature>
<feature type="compositionally biased region" description="Acidic residues" evidence="1">
    <location>
        <begin position="136"/>
        <end position="151"/>
    </location>
</feature>
<comment type="caution">
    <text evidence="3">The sequence shown here is derived from an EMBL/GenBank/DDBJ whole genome shotgun (WGS) entry which is preliminary data.</text>
</comment>
<feature type="compositionally biased region" description="Acidic residues" evidence="1">
    <location>
        <begin position="264"/>
        <end position="282"/>
    </location>
</feature>
<name>A0AAD1XE35_EUPCR</name>
<evidence type="ECO:0000259" key="2">
    <source>
        <dbReference type="Pfam" id="PF06991"/>
    </source>
</evidence>
<feature type="domain" description="Micro-fibrillar-associated protein 1 C-terminal" evidence="2">
    <location>
        <begin position="199"/>
        <end position="413"/>
    </location>
</feature>
<feature type="region of interest" description="Disordered" evidence="1">
    <location>
        <begin position="430"/>
        <end position="453"/>
    </location>
</feature>
<evidence type="ECO:0000313" key="4">
    <source>
        <dbReference type="Proteomes" id="UP001295684"/>
    </source>
</evidence>
<protein>
    <recommendedName>
        <fullName evidence="2">Micro-fibrillar-associated protein 1 C-terminal domain-containing protein</fullName>
    </recommendedName>
</protein>
<feature type="compositionally biased region" description="Basic and acidic residues" evidence="1">
    <location>
        <begin position="249"/>
        <end position="262"/>
    </location>
</feature>
<evidence type="ECO:0000256" key="1">
    <source>
        <dbReference type="SAM" id="MobiDB-lite"/>
    </source>
</evidence>
<sequence length="453" mass="52864">MISKKEKAEPHKQAKKPKRMWAGKAPENIVTKDQSSKPKEKEQKLIYKGYSGDAAIIIDTSAGKIDLKKSKEEKEPKIQPASEKATERLEQLKNERQNQQDLGREIGESAIIQDDSDDSSDDEKQREPQKTKIINDEVESDDEGLFGDVEEEAKPQENATLKFEEIKLPEPKPVEVKEKSDSDDESEEEEEEESEEEVEEEEPEPIQPLLKPVFVNKEEREVTKKEGIFEGVYKSEKPSEKLQQQTKELIQKAKEEEEKSEASENNDELPDDTDHPEDELQEYENWKEREFKRIKREREEAEKEIKEQEEIERRRTLTNEQREAENKKLGSDKTDHKEGMQYNFMQKYYKLGPYHMDLAKKGGKYAVLNRDYNAPLASEKRDISTLPRVMQLRRGEFGKRGQSKWTHLTNEDTTNFDPDFKIPEQLFNKQQSKLGGFKGSNSFGRSNKRHRLN</sequence>
<accession>A0AAD1XE35</accession>
<feature type="compositionally biased region" description="Basic and acidic residues" evidence="1">
    <location>
        <begin position="65"/>
        <end position="77"/>
    </location>
</feature>
<feature type="compositionally biased region" description="Basic and acidic residues" evidence="1">
    <location>
        <begin position="1"/>
        <end position="12"/>
    </location>
</feature>